<accession>A0A1T5C2M9</accession>
<dbReference type="Pfam" id="PF02743">
    <property type="entry name" value="dCache_1"/>
    <property type="match status" value="1"/>
</dbReference>
<dbReference type="SUPFAM" id="SSF58104">
    <property type="entry name" value="Methyl-accepting chemotaxis protein (MCP) signaling domain"/>
    <property type="match status" value="1"/>
</dbReference>
<dbReference type="GO" id="GO:0005886">
    <property type="term" value="C:plasma membrane"/>
    <property type="evidence" value="ECO:0007669"/>
    <property type="project" value="UniProtKB-SubCell"/>
</dbReference>
<dbReference type="PROSITE" id="PS50111">
    <property type="entry name" value="CHEMOTAXIS_TRANSDUC_2"/>
    <property type="match status" value="1"/>
</dbReference>
<proteinExistence type="inferred from homology"/>
<comment type="similarity">
    <text evidence="8">Belongs to the methyl-accepting chemotaxis (MCP) protein family.</text>
</comment>
<keyword evidence="6 10" id="KW-0472">Membrane</keyword>
<dbReference type="Gene3D" id="3.30.450.20">
    <property type="entry name" value="PAS domain"/>
    <property type="match status" value="2"/>
</dbReference>
<dbReference type="OrthoDB" id="1706317at2"/>
<dbReference type="InterPro" id="IPR004089">
    <property type="entry name" value="MCPsignal_dom"/>
</dbReference>
<dbReference type="CDD" id="cd12913">
    <property type="entry name" value="PDC1_MCP_like"/>
    <property type="match status" value="1"/>
</dbReference>
<dbReference type="Gene3D" id="1.10.8.500">
    <property type="entry name" value="HAMP domain in histidine kinase"/>
    <property type="match status" value="1"/>
</dbReference>
<dbReference type="InterPro" id="IPR003660">
    <property type="entry name" value="HAMP_dom"/>
</dbReference>
<gene>
    <name evidence="13" type="ORF">SAMN02745120_1963</name>
</gene>
<dbReference type="SUPFAM" id="SSF103190">
    <property type="entry name" value="Sensory domain-like"/>
    <property type="match status" value="1"/>
</dbReference>
<dbReference type="AlphaFoldDB" id="A0A1T5C2M9"/>
<evidence type="ECO:0000313" key="13">
    <source>
        <dbReference type="EMBL" id="SKB53589.1"/>
    </source>
</evidence>
<dbReference type="CDD" id="cd12912">
    <property type="entry name" value="PDC2_MCP_like"/>
    <property type="match status" value="1"/>
</dbReference>
<evidence type="ECO:0000256" key="3">
    <source>
        <dbReference type="ARBA" id="ARBA00022500"/>
    </source>
</evidence>
<dbReference type="EMBL" id="FUYN01000004">
    <property type="protein sequence ID" value="SKB53589.1"/>
    <property type="molecule type" value="Genomic_DNA"/>
</dbReference>
<dbReference type="GO" id="GO:0007165">
    <property type="term" value="P:signal transduction"/>
    <property type="evidence" value="ECO:0007669"/>
    <property type="project" value="UniProtKB-KW"/>
</dbReference>
<dbReference type="CDD" id="cd11386">
    <property type="entry name" value="MCP_signal"/>
    <property type="match status" value="1"/>
</dbReference>
<keyword evidence="3" id="KW-0145">Chemotaxis</keyword>
<evidence type="ECO:0000256" key="1">
    <source>
        <dbReference type="ARBA" id="ARBA00004651"/>
    </source>
</evidence>
<sequence length="676" mass="73932">MAKNRSLVNKVLISSLSLVILVFSVTFYLNISSNINFSKKTVEQNLISESSLISSSINQFFEKSGALVIQGATNSTFKEFMKVAEDRELLSTYPGYADVLNELNIIKSLDENILSIYVGPIKANTILVQDGWVGMGDFSLKDRGWFKQMKEANKLIYTDAYVDAITDKMVVTIATPVYDNGELLGAFGIDLAIDQLPSIISQHTIKNEGYAFLVDTQGLVLYHPNEEKILTENITEISGNLGEIGKQMISGNTGIGTYDYDGKSHIISYSPLNANGWSLGVTVDENIAMKQVNKSTNQSIIMVILGILVIGVVLYSVIKNSLKPIPKLVETMHLISSGDLTSRVKVTSNDEIGEIATTLNQMLDNQQSIIKEVVNDSKSLMSATESLAVAMDLSNASIDNISTQLNDMSGRFQNNASIVEEATASINEITDTSQIVFEQVKQASQSTESALNSVDYGKKEMVEIVSSIGKVKESSNEVYKVIEKLKASSLEISEIVNIITSISEQTNLLALNASIEAARAGEHGRGFAVVANEVGKLAENSNQSAQKISSLIDEIQVDISQADKIMSQENTLVEDSVAKVHDTNQEFGKIFSEIKNMAEKIAIITESSRKQFEVTEQMQQAMNELSETTQNNAISVEEASNDIVSQVKNFDNISNQISQVEEIAKSLESEASKFTI</sequence>
<name>A0A1T5C2M9_9FIRM</name>
<feature type="domain" description="Methyl-accepting transducer" evidence="11">
    <location>
        <begin position="390"/>
        <end position="626"/>
    </location>
</feature>
<reference evidence="14" key="1">
    <citation type="submission" date="2017-02" db="EMBL/GenBank/DDBJ databases">
        <authorList>
            <person name="Varghese N."/>
            <person name="Submissions S."/>
        </authorList>
    </citation>
    <scope>NUCLEOTIDE SEQUENCE [LARGE SCALE GENOMIC DNA]</scope>
    <source>
        <strain evidence="14">ATCC 35199</strain>
    </source>
</reference>
<dbReference type="Pfam" id="PF00672">
    <property type="entry name" value="HAMP"/>
    <property type="match status" value="1"/>
</dbReference>
<dbReference type="Gene3D" id="1.10.287.950">
    <property type="entry name" value="Methyl-accepting chemotaxis protein"/>
    <property type="match status" value="1"/>
</dbReference>
<evidence type="ECO:0000259" key="12">
    <source>
        <dbReference type="PROSITE" id="PS50885"/>
    </source>
</evidence>
<dbReference type="RefSeq" id="WP_159446445.1">
    <property type="nucleotide sequence ID" value="NZ_FUYN01000004.1"/>
</dbReference>
<evidence type="ECO:0000256" key="10">
    <source>
        <dbReference type="SAM" id="Phobius"/>
    </source>
</evidence>
<evidence type="ECO:0000313" key="14">
    <source>
        <dbReference type="Proteomes" id="UP000243406"/>
    </source>
</evidence>
<evidence type="ECO:0000256" key="9">
    <source>
        <dbReference type="PROSITE-ProRule" id="PRU00284"/>
    </source>
</evidence>
<dbReference type="Proteomes" id="UP000243406">
    <property type="component" value="Unassembled WGS sequence"/>
</dbReference>
<dbReference type="InterPro" id="IPR029151">
    <property type="entry name" value="Sensor-like_sf"/>
</dbReference>
<evidence type="ECO:0000256" key="4">
    <source>
        <dbReference type="ARBA" id="ARBA00022692"/>
    </source>
</evidence>
<evidence type="ECO:0000256" key="8">
    <source>
        <dbReference type="ARBA" id="ARBA00029447"/>
    </source>
</evidence>
<dbReference type="SMART" id="SM00283">
    <property type="entry name" value="MA"/>
    <property type="match status" value="1"/>
</dbReference>
<keyword evidence="2" id="KW-1003">Cell membrane</keyword>
<dbReference type="InterPro" id="IPR033479">
    <property type="entry name" value="dCache_1"/>
</dbReference>
<keyword evidence="14" id="KW-1185">Reference proteome</keyword>
<protein>
    <submittedName>
        <fullName evidence="13">Methyl-accepting chemotaxis sensory transducer with Cache sensor</fullName>
    </submittedName>
</protein>
<dbReference type="CDD" id="cd06225">
    <property type="entry name" value="HAMP"/>
    <property type="match status" value="1"/>
</dbReference>
<dbReference type="SMART" id="SM00304">
    <property type="entry name" value="HAMP"/>
    <property type="match status" value="1"/>
</dbReference>
<dbReference type="PANTHER" id="PTHR32089">
    <property type="entry name" value="METHYL-ACCEPTING CHEMOTAXIS PROTEIN MCPB"/>
    <property type="match status" value="1"/>
</dbReference>
<dbReference type="PROSITE" id="PS50885">
    <property type="entry name" value="HAMP"/>
    <property type="match status" value="1"/>
</dbReference>
<evidence type="ECO:0000256" key="7">
    <source>
        <dbReference type="ARBA" id="ARBA00023224"/>
    </source>
</evidence>
<keyword evidence="4 10" id="KW-0812">Transmembrane</keyword>
<evidence type="ECO:0000256" key="2">
    <source>
        <dbReference type="ARBA" id="ARBA00022475"/>
    </source>
</evidence>
<comment type="subcellular location">
    <subcellularLocation>
        <location evidence="1">Cell membrane</location>
        <topology evidence="1">Multi-pass membrane protein</topology>
    </subcellularLocation>
</comment>
<feature type="domain" description="HAMP" evidence="12">
    <location>
        <begin position="319"/>
        <end position="371"/>
    </location>
</feature>
<keyword evidence="7 9" id="KW-0807">Transducer</keyword>
<dbReference type="Pfam" id="PF00015">
    <property type="entry name" value="MCPsignal"/>
    <property type="match status" value="1"/>
</dbReference>
<evidence type="ECO:0000259" key="11">
    <source>
        <dbReference type="PROSITE" id="PS50111"/>
    </source>
</evidence>
<evidence type="ECO:0000256" key="6">
    <source>
        <dbReference type="ARBA" id="ARBA00023136"/>
    </source>
</evidence>
<keyword evidence="5 10" id="KW-1133">Transmembrane helix</keyword>
<dbReference type="GO" id="GO:0006935">
    <property type="term" value="P:chemotaxis"/>
    <property type="evidence" value="ECO:0007669"/>
    <property type="project" value="UniProtKB-KW"/>
</dbReference>
<dbReference type="PANTHER" id="PTHR32089:SF112">
    <property type="entry name" value="LYSOZYME-LIKE PROTEIN-RELATED"/>
    <property type="match status" value="1"/>
</dbReference>
<dbReference type="FunFam" id="1.10.287.950:FF:000001">
    <property type="entry name" value="Methyl-accepting chemotaxis sensory transducer"/>
    <property type="match status" value="1"/>
</dbReference>
<feature type="transmembrane region" description="Helical" evidence="10">
    <location>
        <begin position="12"/>
        <end position="31"/>
    </location>
</feature>
<organism evidence="13 14">
    <name type="scientific">Acetoanaerobium noterae</name>
    <dbReference type="NCBI Taxonomy" id="745369"/>
    <lineage>
        <taxon>Bacteria</taxon>
        <taxon>Bacillati</taxon>
        <taxon>Bacillota</taxon>
        <taxon>Clostridia</taxon>
        <taxon>Peptostreptococcales</taxon>
        <taxon>Filifactoraceae</taxon>
        <taxon>Acetoanaerobium</taxon>
    </lineage>
</organism>
<evidence type="ECO:0000256" key="5">
    <source>
        <dbReference type="ARBA" id="ARBA00022989"/>
    </source>
</evidence>
<feature type="transmembrane region" description="Helical" evidence="10">
    <location>
        <begin position="299"/>
        <end position="318"/>
    </location>
</feature>